<sequence>MENALAIANYFIKKSFDTGEPVTNMKLVKLVYIAHGWYLGLSGQPLLTEPVEAWKYGPVVPSVYYSFKDYGGEAIRQMATTGGATHETGSVPLADAELVPFLDKIWEVYGQFSGVDLSAMTHQDHTPWKKVWDTQGKHSNNVIIPNDLIKEYYQKLVNAPHAAQSA</sequence>
<dbReference type="Pfam" id="PF13274">
    <property type="entry name" value="SocA_Panacea"/>
    <property type="match status" value="1"/>
</dbReference>
<name>A0A3M9M8J8_9BACT</name>
<dbReference type="RefSeq" id="WP_123129233.1">
    <property type="nucleotide sequence ID" value="NZ_RJJD01000023.1"/>
</dbReference>
<dbReference type="InterPro" id="IPR025272">
    <property type="entry name" value="SocA_Panacea"/>
</dbReference>
<gene>
    <name evidence="2" type="ORF">EFB08_22465</name>
</gene>
<dbReference type="OrthoDB" id="9799173at2"/>
<reference evidence="2 3" key="1">
    <citation type="submission" date="2018-11" db="EMBL/GenBank/DDBJ databases">
        <title>Rufibacter latericius sp. nov., isolated from water in Baiyang Lake.</title>
        <authorList>
            <person name="Yang Y."/>
        </authorList>
    </citation>
    <scope>NUCLEOTIDE SEQUENCE [LARGE SCALE GENOMIC DNA]</scope>
    <source>
        <strain evidence="2 3">R-22-1c-1</strain>
    </source>
</reference>
<feature type="domain" description="Antitoxin SocA-like Panacea" evidence="1">
    <location>
        <begin position="27"/>
        <end position="129"/>
    </location>
</feature>
<dbReference type="EMBL" id="RJJD01000023">
    <property type="protein sequence ID" value="RNI21910.1"/>
    <property type="molecule type" value="Genomic_DNA"/>
</dbReference>
<proteinExistence type="predicted"/>
<evidence type="ECO:0000313" key="2">
    <source>
        <dbReference type="EMBL" id="RNI21910.1"/>
    </source>
</evidence>
<evidence type="ECO:0000259" key="1">
    <source>
        <dbReference type="Pfam" id="PF13274"/>
    </source>
</evidence>
<protein>
    <submittedName>
        <fullName evidence="2">DUF4065 domain-containing protein</fullName>
    </submittedName>
</protein>
<organism evidence="2 3">
    <name type="scientific">Rufibacter latericius</name>
    <dbReference type="NCBI Taxonomy" id="2487040"/>
    <lineage>
        <taxon>Bacteria</taxon>
        <taxon>Pseudomonadati</taxon>
        <taxon>Bacteroidota</taxon>
        <taxon>Cytophagia</taxon>
        <taxon>Cytophagales</taxon>
        <taxon>Hymenobacteraceae</taxon>
        <taxon>Rufibacter</taxon>
    </lineage>
</organism>
<dbReference type="Proteomes" id="UP000272117">
    <property type="component" value="Unassembled WGS sequence"/>
</dbReference>
<keyword evidence="3" id="KW-1185">Reference proteome</keyword>
<evidence type="ECO:0000313" key="3">
    <source>
        <dbReference type="Proteomes" id="UP000272117"/>
    </source>
</evidence>
<accession>A0A3M9M8J8</accession>
<dbReference type="AlphaFoldDB" id="A0A3M9M8J8"/>
<comment type="caution">
    <text evidence="2">The sequence shown here is derived from an EMBL/GenBank/DDBJ whole genome shotgun (WGS) entry which is preliminary data.</text>
</comment>